<dbReference type="SUPFAM" id="SSF50978">
    <property type="entry name" value="WD40 repeat-like"/>
    <property type="match status" value="1"/>
</dbReference>
<evidence type="ECO:0000256" key="3">
    <source>
        <dbReference type="PROSITE-ProRule" id="PRU00221"/>
    </source>
</evidence>
<keyword evidence="2" id="KW-0677">Repeat</keyword>
<dbReference type="Pfam" id="PF00400">
    <property type="entry name" value="WD40"/>
    <property type="match status" value="3"/>
</dbReference>
<dbReference type="PROSITE" id="PS50082">
    <property type="entry name" value="WD_REPEATS_2"/>
    <property type="match status" value="3"/>
</dbReference>
<sequence>MRILIHPLRTKNAFGSAAEYLRTALLWGAVFCLGLTATCWSYAAELVTYSQVRPILDQYCAGCHGATDPEGDFSVASYDSLMADSRELPAIVPGQPEKSHLWQLLTGAEEPRMPPEDEVQPSGEEIKQLRQWILDGADNDSASPMQLEIAAPQLPTAPRENQFASTGCSLPGGAIAIGRFGRVDIYDAPDTTLQWSLEGFSGKVNSLRTSADGKQLVVGSGVTGVAGEIAVIDISSRKIVQRLQGHSDAVYCASLSPDGKWIASGSYDRKVILWDVATGKAVRELTGHNGAIYDLDFDAQSKLLATASGDQTVKLWQVATGLRLDTFGQPEGEMYCVRFAPDAQHVFAAGADRQIRCWQIVSSDKPAINPMLHARYAHESTVLQLEFVNAGQLVSTSADLTAKLWQAEELKSLGQLAELADVPVAILTRTHKAAADNSDLRIQVLQITGQSPWLASPLLGKHQTLAEEASTPTSLLLEASAPATQPKTAPQARPPAPHDFTEVEPNNSVAEATRISLPAKVAGAIAGVDAVGNEVDADYFKFSAQAGEQWIFEVMASRNGSPLDSRIEVLGMDSQSLLRTRLQAVRESYFTFRGKDSATSDDFRLHKWEDMELDEYFYAEGEVSRLWLYPRGPDSGFKVYPGVGSRRTYFDTTPVSHALGATGYIVRELALAEQPLPNGLPVFPIYFENDDDPFRRHGADSRLEFVAPATADYIARVRDARGFSGDDFKYELEIRRPKPDFSLSVGNSKLSMPIDSGREWSVTATRSDGLEGPICIALEGVPNGFLATNPLIIEAGQERAFGTLYATPAAAILPDTSSNQELTEDGSNALANAAEGAQEVATTMPPEPFVIKLIASSEVAGQRIEHELNETLEVTLVERSELQFQIVDATDSNREVEELSIRPGETISARILIQRQGVESRVSFGGDDSGRNLPHGAYVDNIGLNGLLIPEGQNEREFFITAAPKLQPGRRQFHLQNDSAGKATSRPLWLNVLPPQTKLDPSDSETR</sequence>
<dbReference type="InterPro" id="IPR050995">
    <property type="entry name" value="WD-F-box_domain-protein"/>
</dbReference>
<dbReference type="PRINTS" id="PR00320">
    <property type="entry name" value="GPROTEINBRPT"/>
</dbReference>
<protein>
    <submittedName>
        <fullName evidence="6">WD domain, G-beta repeat</fullName>
    </submittedName>
</protein>
<dbReference type="PANTHER" id="PTHR14604">
    <property type="entry name" value="WD40 REPEAT PF20"/>
    <property type="match status" value="1"/>
</dbReference>
<dbReference type="SMART" id="SM00320">
    <property type="entry name" value="WD40"/>
    <property type="match status" value="5"/>
</dbReference>
<feature type="repeat" description="WD" evidence="3">
    <location>
        <begin position="327"/>
        <end position="368"/>
    </location>
</feature>
<accession>A0A518G047</accession>
<reference evidence="6 7" key="1">
    <citation type="submission" date="2019-02" db="EMBL/GenBank/DDBJ databases">
        <title>Deep-cultivation of Planctomycetes and their phenomic and genomic characterization uncovers novel biology.</title>
        <authorList>
            <person name="Wiegand S."/>
            <person name="Jogler M."/>
            <person name="Boedeker C."/>
            <person name="Pinto D."/>
            <person name="Vollmers J."/>
            <person name="Rivas-Marin E."/>
            <person name="Kohn T."/>
            <person name="Peeters S.H."/>
            <person name="Heuer A."/>
            <person name="Rast P."/>
            <person name="Oberbeckmann S."/>
            <person name="Bunk B."/>
            <person name="Jeske O."/>
            <person name="Meyerdierks A."/>
            <person name="Storesund J.E."/>
            <person name="Kallscheuer N."/>
            <person name="Luecker S."/>
            <person name="Lage O.M."/>
            <person name="Pohl T."/>
            <person name="Merkel B.J."/>
            <person name="Hornburger P."/>
            <person name="Mueller R.-W."/>
            <person name="Bruemmer F."/>
            <person name="Labrenz M."/>
            <person name="Spormann A.M."/>
            <person name="Op den Camp H."/>
            <person name="Overmann J."/>
            <person name="Amann R."/>
            <person name="Jetten M.S.M."/>
            <person name="Mascher T."/>
            <person name="Medema M.H."/>
            <person name="Devos D.P."/>
            <person name="Kaster A.-K."/>
            <person name="Ovreas L."/>
            <person name="Rohde M."/>
            <person name="Galperin M.Y."/>
            <person name="Jogler C."/>
        </authorList>
    </citation>
    <scope>NUCLEOTIDE SEQUENCE [LARGE SCALE GENOMIC DNA]</scope>
    <source>
        <strain evidence="6 7">Q31a</strain>
    </source>
</reference>
<dbReference type="Gene3D" id="2.60.120.380">
    <property type="match status" value="1"/>
</dbReference>
<keyword evidence="1 3" id="KW-0853">WD repeat</keyword>
<evidence type="ECO:0000313" key="6">
    <source>
        <dbReference type="EMBL" id="QDV21894.1"/>
    </source>
</evidence>
<dbReference type="EMBL" id="CP036298">
    <property type="protein sequence ID" value="QDV21894.1"/>
    <property type="molecule type" value="Genomic_DNA"/>
</dbReference>
<dbReference type="InterPro" id="IPR036322">
    <property type="entry name" value="WD40_repeat_dom_sf"/>
</dbReference>
<dbReference type="InterPro" id="IPR020472">
    <property type="entry name" value="WD40_PAC1"/>
</dbReference>
<evidence type="ECO:0000256" key="4">
    <source>
        <dbReference type="SAM" id="MobiDB-lite"/>
    </source>
</evidence>
<keyword evidence="7" id="KW-1185">Reference proteome</keyword>
<dbReference type="PROSITE" id="PS00678">
    <property type="entry name" value="WD_REPEATS_1"/>
    <property type="match status" value="1"/>
</dbReference>
<feature type="repeat" description="WD" evidence="3">
    <location>
        <begin position="285"/>
        <end position="326"/>
    </location>
</feature>
<feature type="region of interest" description="Disordered" evidence="4">
    <location>
        <begin position="977"/>
        <end position="1007"/>
    </location>
</feature>
<evidence type="ECO:0000256" key="2">
    <source>
        <dbReference type="ARBA" id="ARBA00022737"/>
    </source>
</evidence>
<dbReference type="InterPro" id="IPR011429">
    <property type="entry name" value="Cyt_c_Planctomycete-type"/>
</dbReference>
<feature type="domain" description="Cytochrome C Planctomycete-type" evidence="5">
    <location>
        <begin position="60"/>
        <end position="117"/>
    </location>
</feature>
<dbReference type="KEGG" id="ahel:Q31a_01730"/>
<dbReference type="Gene3D" id="2.130.10.10">
    <property type="entry name" value="YVTN repeat-like/Quinoprotein amine dehydrogenase"/>
    <property type="match status" value="1"/>
</dbReference>
<feature type="repeat" description="WD" evidence="3">
    <location>
        <begin position="243"/>
        <end position="284"/>
    </location>
</feature>
<dbReference type="InterPro" id="IPR015943">
    <property type="entry name" value="WD40/YVTN_repeat-like_dom_sf"/>
</dbReference>
<evidence type="ECO:0000256" key="1">
    <source>
        <dbReference type="ARBA" id="ARBA00022574"/>
    </source>
</evidence>
<gene>
    <name evidence="6" type="ORF">Q31a_01730</name>
</gene>
<dbReference type="GO" id="GO:0020037">
    <property type="term" value="F:heme binding"/>
    <property type="evidence" value="ECO:0007669"/>
    <property type="project" value="InterPro"/>
</dbReference>
<dbReference type="InterPro" id="IPR001680">
    <property type="entry name" value="WD40_rpt"/>
</dbReference>
<name>A0A518G047_9BACT</name>
<dbReference type="Pfam" id="PF07635">
    <property type="entry name" value="PSCyt1"/>
    <property type="match status" value="1"/>
</dbReference>
<dbReference type="RefSeq" id="WP_145072635.1">
    <property type="nucleotide sequence ID" value="NZ_CP036298.1"/>
</dbReference>
<dbReference type="OrthoDB" id="226265at2"/>
<dbReference type="PANTHER" id="PTHR14604:SF3">
    <property type="entry name" value="SPERM-ASSOCIATED ANTIGEN 16 PROTEIN"/>
    <property type="match status" value="1"/>
</dbReference>
<dbReference type="GO" id="GO:0009055">
    <property type="term" value="F:electron transfer activity"/>
    <property type="evidence" value="ECO:0007669"/>
    <property type="project" value="InterPro"/>
</dbReference>
<dbReference type="AlphaFoldDB" id="A0A518G047"/>
<dbReference type="PROSITE" id="PS50294">
    <property type="entry name" value="WD_REPEATS_REGION"/>
    <property type="match status" value="2"/>
</dbReference>
<evidence type="ECO:0000313" key="7">
    <source>
        <dbReference type="Proteomes" id="UP000318017"/>
    </source>
</evidence>
<dbReference type="InterPro" id="IPR019775">
    <property type="entry name" value="WD40_repeat_CS"/>
</dbReference>
<dbReference type="CDD" id="cd00200">
    <property type="entry name" value="WD40"/>
    <property type="match status" value="1"/>
</dbReference>
<dbReference type="SUPFAM" id="SSF46626">
    <property type="entry name" value="Cytochrome c"/>
    <property type="match status" value="1"/>
</dbReference>
<proteinExistence type="predicted"/>
<evidence type="ECO:0000259" key="5">
    <source>
        <dbReference type="Pfam" id="PF07635"/>
    </source>
</evidence>
<organism evidence="6 7">
    <name type="scientific">Aureliella helgolandensis</name>
    <dbReference type="NCBI Taxonomy" id="2527968"/>
    <lineage>
        <taxon>Bacteria</taxon>
        <taxon>Pseudomonadati</taxon>
        <taxon>Planctomycetota</taxon>
        <taxon>Planctomycetia</taxon>
        <taxon>Pirellulales</taxon>
        <taxon>Pirellulaceae</taxon>
        <taxon>Aureliella</taxon>
    </lineage>
</organism>
<dbReference type="Proteomes" id="UP000318017">
    <property type="component" value="Chromosome"/>
</dbReference>
<dbReference type="InterPro" id="IPR036909">
    <property type="entry name" value="Cyt_c-like_dom_sf"/>
</dbReference>